<evidence type="ECO:0000313" key="5">
    <source>
        <dbReference type="Proteomes" id="UP001378960"/>
    </source>
</evidence>
<protein>
    <submittedName>
        <fullName evidence="4">Ssh1 protein</fullName>
    </submittedName>
</protein>
<feature type="transmembrane region" description="Helical" evidence="2">
    <location>
        <begin position="158"/>
        <end position="178"/>
    </location>
</feature>
<feature type="transmembrane region" description="Helical" evidence="2">
    <location>
        <begin position="250"/>
        <end position="267"/>
    </location>
</feature>
<sequence length="488" mass="53808">MSKFRALDIFKPFVGIVPEIELPYEKVVFDEKIVYTIGISALYLLSSLPISGVNPNKIADPFNWLRLPFASEAGTLLEFGVLPVLTSAFFWQIVSGLKIVKINFNNLSDRSTFQSLQKISAVLIALIYATILAISGYFRPIDFFSYQNSLNSTTSILWSNILIIAQLTTSTAIVTLLVELLEKGYGFGPGVMVFITVSAATKFTGSLFGFITNIKSFESNGVIVQLFRNLFNKPLTTGIYSLFNRTDEVNFTQVYLTIIVLLILTYIQNFRMDISIKSTKVRSMVSTYPIRLFYCGALPILFSYTIIYNLNIITFALTKIFGGSNLIANWEIDSLTNNTYYLTSGLLYFISGSSYYSNFLSYIGKIIAFTAFTTFTSGIFGRYWYAMSGSTGKDLAKQFKEQDIVVVGHRDATVAKELNKLISSSSLIGATILGAVIGLAESTGLSKGLAVGVTTGLLCALSLLENVMSEYQQSGSVNSQFAQVFGTN</sequence>
<evidence type="ECO:0000259" key="3">
    <source>
        <dbReference type="Pfam" id="PF10559"/>
    </source>
</evidence>
<reference evidence="4 5" key="1">
    <citation type="journal article" date="2023" name="Elife">
        <title>Identification of key yeast species and microbe-microbe interactions impacting larval growth of Drosophila in the wild.</title>
        <authorList>
            <person name="Mure A."/>
            <person name="Sugiura Y."/>
            <person name="Maeda R."/>
            <person name="Honda K."/>
            <person name="Sakurai N."/>
            <person name="Takahashi Y."/>
            <person name="Watada M."/>
            <person name="Katoh T."/>
            <person name="Gotoh A."/>
            <person name="Gotoh Y."/>
            <person name="Taniguchi I."/>
            <person name="Nakamura K."/>
            <person name="Hayashi T."/>
            <person name="Katayama T."/>
            <person name="Uemura T."/>
            <person name="Hattori Y."/>
        </authorList>
    </citation>
    <scope>NUCLEOTIDE SEQUENCE [LARGE SCALE GENOMIC DNA]</scope>
    <source>
        <strain evidence="4 5">PK-24</strain>
    </source>
</reference>
<proteinExistence type="inferred from homology"/>
<dbReference type="SUPFAM" id="SSF103491">
    <property type="entry name" value="Preprotein translocase SecY subunit"/>
    <property type="match status" value="1"/>
</dbReference>
<dbReference type="Pfam" id="PF10559">
    <property type="entry name" value="Plug_translocon"/>
    <property type="match status" value="1"/>
</dbReference>
<keyword evidence="2" id="KW-1133">Transmembrane helix</keyword>
<accession>A0AAV5QX53</accession>
<feature type="transmembrane region" description="Helical" evidence="2">
    <location>
        <begin position="190"/>
        <end position="211"/>
    </location>
</feature>
<dbReference type="GO" id="GO:0016020">
    <property type="term" value="C:membrane"/>
    <property type="evidence" value="ECO:0007669"/>
    <property type="project" value="InterPro"/>
</dbReference>
<comment type="similarity">
    <text evidence="1">Belongs to the SecY/SEC61-alpha family.</text>
</comment>
<dbReference type="Gene3D" id="1.10.3370.10">
    <property type="entry name" value="SecY subunit domain"/>
    <property type="match status" value="1"/>
</dbReference>
<feature type="domain" description="Translocon Sec61/SecY plug" evidence="3">
    <location>
        <begin position="42"/>
        <end position="74"/>
    </location>
</feature>
<feature type="transmembrane region" description="Helical" evidence="2">
    <location>
        <begin position="288"/>
        <end position="307"/>
    </location>
</feature>
<keyword evidence="2" id="KW-0472">Membrane</keyword>
<dbReference type="AlphaFoldDB" id="A0AAV5QX53"/>
<gene>
    <name evidence="4" type="ORF">DAPK24_003540</name>
</gene>
<feature type="transmembrane region" description="Helical" evidence="2">
    <location>
        <begin position="115"/>
        <end position="138"/>
    </location>
</feature>
<evidence type="ECO:0000256" key="1">
    <source>
        <dbReference type="RuleBase" id="RU004349"/>
    </source>
</evidence>
<dbReference type="EMBL" id="BTGB01000001">
    <property type="protein sequence ID" value="GMM43779.1"/>
    <property type="molecule type" value="Genomic_DNA"/>
</dbReference>
<dbReference type="Pfam" id="PF00344">
    <property type="entry name" value="SecY"/>
    <property type="match status" value="1"/>
</dbReference>
<dbReference type="Proteomes" id="UP001378960">
    <property type="component" value="Unassembled WGS sequence"/>
</dbReference>
<evidence type="ECO:0000256" key="2">
    <source>
        <dbReference type="SAM" id="Phobius"/>
    </source>
</evidence>
<dbReference type="GO" id="GO:0015031">
    <property type="term" value="P:protein transport"/>
    <property type="evidence" value="ECO:0007669"/>
    <property type="project" value="InterPro"/>
</dbReference>
<organism evidence="4 5">
    <name type="scientific">Pichia kluyveri</name>
    <name type="common">Yeast</name>
    <dbReference type="NCBI Taxonomy" id="36015"/>
    <lineage>
        <taxon>Eukaryota</taxon>
        <taxon>Fungi</taxon>
        <taxon>Dikarya</taxon>
        <taxon>Ascomycota</taxon>
        <taxon>Saccharomycotina</taxon>
        <taxon>Pichiomycetes</taxon>
        <taxon>Pichiales</taxon>
        <taxon>Pichiaceae</taxon>
        <taxon>Pichia</taxon>
    </lineage>
</organism>
<dbReference type="PANTHER" id="PTHR10906">
    <property type="entry name" value="SECY/SEC61-ALPHA FAMILY MEMBER"/>
    <property type="match status" value="1"/>
</dbReference>
<dbReference type="PIRSF" id="PIRSF004557">
    <property type="entry name" value="SecY"/>
    <property type="match status" value="1"/>
</dbReference>
<feature type="transmembrane region" description="Helical" evidence="2">
    <location>
        <begin position="362"/>
        <end position="385"/>
    </location>
</feature>
<dbReference type="InterPro" id="IPR019561">
    <property type="entry name" value="Translocon_Sec61/SecY_plug_dom"/>
</dbReference>
<feature type="transmembrane region" description="Helical" evidence="2">
    <location>
        <begin position="73"/>
        <end position="94"/>
    </location>
</feature>
<evidence type="ECO:0000313" key="4">
    <source>
        <dbReference type="EMBL" id="GMM43779.1"/>
    </source>
</evidence>
<feature type="transmembrane region" description="Helical" evidence="2">
    <location>
        <begin position="33"/>
        <end position="53"/>
    </location>
</feature>
<dbReference type="InterPro" id="IPR023201">
    <property type="entry name" value="SecY_dom_sf"/>
</dbReference>
<keyword evidence="5" id="KW-1185">Reference proteome</keyword>
<name>A0AAV5QX53_PICKL</name>
<dbReference type="InterPro" id="IPR002208">
    <property type="entry name" value="SecY/SEC61-alpha"/>
</dbReference>
<comment type="caution">
    <text evidence="4">The sequence shown here is derived from an EMBL/GenBank/DDBJ whole genome shotgun (WGS) entry which is preliminary data.</text>
</comment>
<keyword evidence="2" id="KW-0812">Transmembrane</keyword>